<sequence length="293" mass="32496">MDIDALRSFLAFVETGSFTRAAKQVHRTQSAISMQMKKLEQDLNKKLFQKQGRLLNLSHDGQVFARYAKQLVQLHDETVKQMNAAQPSTLLRLGCPDDYAESVLPKLIKLLHKCWPNLDLQITCTPSNRVKIMIDSGHLDLGIITRSSDTEEGYTLESSQGVWTYNPLFNAHRIEPLPIAIFQRDCRFHQAATDGLHKQNRAFKIIACSGSASAQRGIVRSGVAIGAMAKLSIGDLTPLDCQSLPALPIVDIVLIRANSSQNPVTDITCLELCQSYISINNASEKKPSFIGTY</sequence>
<evidence type="ECO:0000259" key="5">
    <source>
        <dbReference type="PROSITE" id="PS50931"/>
    </source>
</evidence>
<evidence type="ECO:0000256" key="4">
    <source>
        <dbReference type="ARBA" id="ARBA00023163"/>
    </source>
</evidence>
<protein>
    <recommendedName>
        <fullName evidence="5">HTH lysR-type domain-containing protein</fullName>
    </recommendedName>
</protein>
<dbReference type="RefSeq" id="WP_192508123.1">
    <property type="nucleotide sequence ID" value="NZ_AQGV01000012.1"/>
</dbReference>
<dbReference type="PRINTS" id="PR00039">
    <property type="entry name" value="HTHLYSR"/>
</dbReference>
<dbReference type="InterPro" id="IPR000847">
    <property type="entry name" value="LysR_HTH_N"/>
</dbReference>
<evidence type="ECO:0000313" key="7">
    <source>
        <dbReference type="Proteomes" id="UP000615755"/>
    </source>
</evidence>
<evidence type="ECO:0000313" key="6">
    <source>
        <dbReference type="EMBL" id="MBE0368911.1"/>
    </source>
</evidence>
<accession>A0ABR9ED48</accession>
<dbReference type="InterPro" id="IPR050176">
    <property type="entry name" value="LTTR"/>
</dbReference>
<evidence type="ECO:0000256" key="1">
    <source>
        <dbReference type="ARBA" id="ARBA00009437"/>
    </source>
</evidence>
<evidence type="ECO:0000256" key="2">
    <source>
        <dbReference type="ARBA" id="ARBA00023015"/>
    </source>
</evidence>
<dbReference type="InterPro" id="IPR036390">
    <property type="entry name" value="WH_DNA-bd_sf"/>
</dbReference>
<dbReference type="Proteomes" id="UP000615755">
    <property type="component" value="Unassembled WGS sequence"/>
</dbReference>
<keyword evidence="4" id="KW-0804">Transcription</keyword>
<comment type="caution">
    <text evidence="6">The sequence shown here is derived from an EMBL/GenBank/DDBJ whole genome shotgun (WGS) entry which is preliminary data.</text>
</comment>
<keyword evidence="2" id="KW-0805">Transcription regulation</keyword>
<dbReference type="InterPro" id="IPR036388">
    <property type="entry name" value="WH-like_DNA-bd_sf"/>
</dbReference>
<dbReference type="Gene3D" id="3.40.190.10">
    <property type="entry name" value="Periplasmic binding protein-like II"/>
    <property type="match status" value="2"/>
</dbReference>
<dbReference type="InterPro" id="IPR005119">
    <property type="entry name" value="LysR_subst-bd"/>
</dbReference>
<gene>
    <name evidence="6" type="ORF">PAUR_a2641</name>
</gene>
<keyword evidence="7" id="KW-1185">Reference proteome</keyword>
<organism evidence="6 7">
    <name type="scientific">Pseudoalteromonas aurantia 208</name>
    <dbReference type="NCBI Taxonomy" id="1314867"/>
    <lineage>
        <taxon>Bacteria</taxon>
        <taxon>Pseudomonadati</taxon>
        <taxon>Pseudomonadota</taxon>
        <taxon>Gammaproteobacteria</taxon>
        <taxon>Alteromonadales</taxon>
        <taxon>Pseudoalteromonadaceae</taxon>
        <taxon>Pseudoalteromonas</taxon>
    </lineage>
</organism>
<dbReference type="Gene3D" id="1.10.10.10">
    <property type="entry name" value="Winged helix-like DNA-binding domain superfamily/Winged helix DNA-binding domain"/>
    <property type="match status" value="1"/>
</dbReference>
<feature type="domain" description="HTH lysR-type" evidence="5">
    <location>
        <begin position="1"/>
        <end position="58"/>
    </location>
</feature>
<reference evidence="6 7" key="1">
    <citation type="submission" date="2015-03" db="EMBL/GenBank/DDBJ databases">
        <title>Genome sequence of Pseudoalteromonas aurantia.</title>
        <authorList>
            <person name="Xie B.-B."/>
            <person name="Rong J.-C."/>
            <person name="Qin Q.-L."/>
            <person name="Zhang Y.-Z."/>
        </authorList>
    </citation>
    <scope>NUCLEOTIDE SEQUENCE [LARGE SCALE GENOMIC DNA]</scope>
    <source>
        <strain evidence="6 7">208</strain>
    </source>
</reference>
<dbReference type="PANTHER" id="PTHR30579">
    <property type="entry name" value="TRANSCRIPTIONAL REGULATOR"/>
    <property type="match status" value="1"/>
</dbReference>
<keyword evidence="3" id="KW-0238">DNA-binding</keyword>
<comment type="similarity">
    <text evidence="1">Belongs to the LysR transcriptional regulatory family.</text>
</comment>
<dbReference type="SUPFAM" id="SSF46785">
    <property type="entry name" value="Winged helix' DNA-binding domain"/>
    <property type="match status" value="1"/>
</dbReference>
<dbReference type="Pfam" id="PF00126">
    <property type="entry name" value="HTH_1"/>
    <property type="match status" value="1"/>
</dbReference>
<dbReference type="PROSITE" id="PS50931">
    <property type="entry name" value="HTH_LYSR"/>
    <property type="match status" value="1"/>
</dbReference>
<dbReference type="PANTHER" id="PTHR30579:SF7">
    <property type="entry name" value="HTH-TYPE TRANSCRIPTIONAL REGULATOR LRHA-RELATED"/>
    <property type="match status" value="1"/>
</dbReference>
<name>A0ABR9ED48_9GAMM</name>
<evidence type="ECO:0000256" key="3">
    <source>
        <dbReference type="ARBA" id="ARBA00023125"/>
    </source>
</evidence>
<dbReference type="SUPFAM" id="SSF53850">
    <property type="entry name" value="Periplasmic binding protein-like II"/>
    <property type="match status" value="1"/>
</dbReference>
<dbReference type="EMBL" id="AQGV01000012">
    <property type="protein sequence ID" value="MBE0368911.1"/>
    <property type="molecule type" value="Genomic_DNA"/>
</dbReference>
<dbReference type="Pfam" id="PF03466">
    <property type="entry name" value="LysR_substrate"/>
    <property type="match status" value="1"/>
</dbReference>
<proteinExistence type="inferred from homology"/>